<dbReference type="SUPFAM" id="SSF159888">
    <property type="entry name" value="YdhG-like"/>
    <property type="match status" value="1"/>
</dbReference>
<gene>
    <name evidence="2" type="ORF">GIS00_23575</name>
</gene>
<dbReference type="Pfam" id="PF08818">
    <property type="entry name" value="DUF1801"/>
    <property type="match status" value="1"/>
</dbReference>
<dbReference type="AlphaFoldDB" id="A0A7K1FU89"/>
<evidence type="ECO:0000313" key="3">
    <source>
        <dbReference type="Proteomes" id="UP000460221"/>
    </source>
</evidence>
<evidence type="ECO:0000259" key="1">
    <source>
        <dbReference type="Pfam" id="PF08818"/>
    </source>
</evidence>
<keyword evidence="3" id="KW-1185">Reference proteome</keyword>
<feature type="domain" description="YdhG-like" evidence="1">
    <location>
        <begin position="17"/>
        <end position="121"/>
    </location>
</feature>
<name>A0A7K1FU89_9ACTN</name>
<dbReference type="RefSeq" id="WP_154770924.1">
    <property type="nucleotide sequence ID" value="NZ_WLYK01000012.1"/>
</dbReference>
<dbReference type="InterPro" id="IPR014922">
    <property type="entry name" value="YdhG-like"/>
</dbReference>
<proteinExistence type="predicted"/>
<protein>
    <submittedName>
        <fullName evidence="2">DUF1801 domain-containing protein</fullName>
    </submittedName>
</protein>
<dbReference type="Gene3D" id="3.90.1150.200">
    <property type="match status" value="1"/>
</dbReference>
<evidence type="ECO:0000313" key="2">
    <source>
        <dbReference type="EMBL" id="MTD16919.1"/>
    </source>
</evidence>
<dbReference type="EMBL" id="WLYK01000012">
    <property type="protein sequence ID" value="MTD16919.1"/>
    <property type="molecule type" value="Genomic_DNA"/>
</dbReference>
<accession>A0A7K1FU89</accession>
<dbReference type="Proteomes" id="UP000460221">
    <property type="component" value="Unassembled WGS sequence"/>
</dbReference>
<reference evidence="2 3" key="1">
    <citation type="submission" date="2019-11" db="EMBL/GenBank/DDBJ databases">
        <authorList>
            <person name="Jiang L.-Q."/>
        </authorList>
    </citation>
    <scope>NUCLEOTIDE SEQUENCE [LARGE SCALE GENOMIC DNA]</scope>
    <source>
        <strain evidence="2 3">YIM 132087</strain>
    </source>
</reference>
<comment type="caution">
    <text evidence="2">The sequence shown here is derived from an EMBL/GenBank/DDBJ whole genome shotgun (WGS) entry which is preliminary data.</text>
</comment>
<organism evidence="2 3">
    <name type="scientific">Nakamurella alba</name>
    <dbReference type="NCBI Taxonomy" id="2665158"/>
    <lineage>
        <taxon>Bacteria</taxon>
        <taxon>Bacillati</taxon>
        <taxon>Actinomycetota</taxon>
        <taxon>Actinomycetes</taxon>
        <taxon>Nakamurellales</taxon>
        <taxon>Nakamurellaceae</taxon>
        <taxon>Nakamurella</taxon>
    </lineage>
</organism>
<sequence length="125" mass="13901">MAENVDRYLAELEHPLRAQVVALRAAILAVDPRITKDVKWNAPSFGRAGEHRVTFRLHPGRRIQVILHRGAAVRADAATFVFDDPTGLIEWRGDRGIIALSTASEADRHTQVVADLAQRWITATT</sequence>